<reference evidence="2" key="1">
    <citation type="submission" date="2023-10" db="EMBL/GenBank/DDBJ databases">
        <authorList>
            <person name="Domelevo Entfellner J.-B."/>
        </authorList>
    </citation>
    <scope>NUCLEOTIDE SEQUENCE</scope>
</reference>
<feature type="compositionally biased region" description="Basic and acidic residues" evidence="1">
    <location>
        <begin position="1"/>
        <end position="13"/>
    </location>
</feature>
<protein>
    <submittedName>
        <fullName evidence="2">Uncharacterized protein</fullName>
    </submittedName>
</protein>
<feature type="region of interest" description="Disordered" evidence="1">
    <location>
        <begin position="1"/>
        <end position="24"/>
    </location>
</feature>
<organism evidence="2 3">
    <name type="scientific">Sphenostylis stenocarpa</name>
    <dbReference type="NCBI Taxonomy" id="92480"/>
    <lineage>
        <taxon>Eukaryota</taxon>
        <taxon>Viridiplantae</taxon>
        <taxon>Streptophyta</taxon>
        <taxon>Embryophyta</taxon>
        <taxon>Tracheophyta</taxon>
        <taxon>Spermatophyta</taxon>
        <taxon>Magnoliopsida</taxon>
        <taxon>eudicotyledons</taxon>
        <taxon>Gunneridae</taxon>
        <taxon>Pentapetalae</taxon>
        <taxon>rosids</taxon>
        <taxon>fabids</taxon>
        <taxon>Fabales</taxon>
        <taxon>Fabaceae</taxon>
        <taxon>Papilionoideae</taxon>
        <taxon>50 kb inversion clade</taxon>
        <taxon>NPAAA clade</taxon>
        <taxon>indigoferoid/millettioid clade</taxon>
        <taxon>Phaseoleae</taxon>
        <taxon>Sphenostylis</taxon>
    </lineage>
</organism>
<gene>
    <name evidence="2" type="ORF">AYBTSS11_LOCUS8353</name>
</gene>
<accession>A0AA86SDZ5</accession>
<dbReference type="Gramene" id="rna-AYBTSS11_LOCUS8353">
    <property type="protein sequence ID" value="CAJ1938061.1"/>
    <property type="gene ID" value="gene-AYBTSS11_LOCUS8353"/>
</dbReference>
<sequence length="97" mass="10845">MLHGDTETVEMKGPRVVGKGQDPLLEAGKRKRKIIAGGKVIENYLKDRNGEKGLSEAQICLDFASLANGSLKPAPLFLRSQRPHMPNTRHPQFHFLR</sequence>
<evidence type="ECO:0000313" key="2">
    <source>
        <dbReference type="EMBL" id="CAJ1938061.1"/>
    </source>
</evidence>
<dbReference type="AlphaFoldDB" id="A0AA86SDZ5"/>
<evidence type="ECO:0000256" key="1">
    <source>
        <dbReference type="SAM" id="MobiDB-lite"/>
    </source>
</evidence>
<evidence type="ECO:0000313" key="3">
    <source>
        <dbReference type="Proteomes" id="UP001189624"/>
    </source>
</evidence>
<dbReference type="EMBL" id="OY731400">
    <property type="protein sequence ID" value="CAJ1938061.1"/>
    <property type="molecule type" value="Genomic_DNA"/>
</dbReference>
<keyword evidence="3" id="KW-1185">Reference proteome</keyword>
<proteinExistence type="predicted"/>
<name>A0AA86SDZ5_9FABA</name>
<dbReference type="Proteomes" id="UP001189624">
    <property type="component" value="Chromosome 3"/>
</dbReference>